<dbReference type="GeneID" id="54587346"/>
<evidence type="ECO:0000313" key="2">
    <source>
        <dbReference type="Proteomes" id="UP000800094"/>
    </source>
</evidence>
<dbReference type="EMBL" id="ML987206">
    <property type="protein sequence ID" value="KAF2243091.1"/>
    <property type="molecule type" value="Genomic_DNA"/>
</dbReference>
<name>A0A6A6HYF8_9PLEO</name>
<sequence>MSLVQPVCHLPGCLLPVPAPAVSCSSCLDVPQSDIDSLGPNVQYCSVPHLELDVQWHYAECEARQKRRALFRIGSLVNKVFAASRQAMLGNIVLEVSKTKINDKDGFLVRSACCSRPRAEEPFFAQDVPEHIRQRWYSFENCVYSVEEATPILAWLLEDLRVIIHELYVSPLAIDPMENIQFVSEDGRTKKFFHTQAPYHTILKISTEPPSSSIAGWTSAPGIVIDSTFMQFGYAEGCDDWFAYQNKKINPNGPRTHIFPFGSCFRSSMNRINEAPLPGYFLDTSRRIINNVLYEKISAAGGRNALLKMFSHEAFRREERKIIFHLQKALDNRRKEIDQLWFADPDEEMALRLQKLWSFLPPCNGIGNEVCMRALVRRIGVFS</sequence>
<protein>
    <recommendedName>
        <fullName evidence="3">MYND-type zinc finger protein samB</fullName>
    </recommendedName>
</protein>
<organism evidence="1 2">
    <name type="scientific">Trematosphaeria pertusa</name>
    <dbReference type="NCBI Taxonomy" id="390896"/>
    <lineage>
        <taxon>Eukaryota</taxon>
        <taxon>Fungi</taxon>
        <taxon>Dikarya</taxon>
        <taxon>Ascomycota</taxon>
        <taxon>Pezizomycotina</taxon>
        <taxon>Dothideomycetes</taxon>
        <taxon>Pleosporomycetidae</taxon>
        <taxon>Pleosporales</taxon>
        <taxon>Massarineae</taxon>
        <taxon>Trematosphaeriaceae</taxon>
        <taxon>Trematosphaeria</taxon>
    </lineage>
</organism>
<gene>
    <name evidence="1" type="ORF">BU26DRAFT_570496</name>
</gene>
<reference evidence="1" key="1">
    <citation type="journal article" date="2020" name="Stud. Mycol.">
        <title>101 Dothideomycetes genomes: a test case for predicting lifestyles and emergence of pathogens.</title>
        <authorList>
            <person name="Haridas S."/>
            <person name="Albert R."/>
            <person name="Binder M."/>
            <person name="Bloem J."/>
            <person name="Labutti K."/>
            <person name="Salamov A."/>
            <person name="Andreopoulos B."/>
            <person name="Baker S."/>
            <person name="Barry K."/>
            <person name="Bills G."/>
            <person name="Bluhm B."/>
            <person name="Cannon C."/>
            <person name="Castanera R."/>
            <person name="Culley D."/>
            <person name="Daum C."/>
            <person name="Ezra D."/>
            <person name="Gonzalez J."/>
            <person name="Henrissat B."/>
            <person name="Kuo A."/>
            <person name="Liang C."/>
            <person name="Lipzen A."/>
            <person name="Lutzoni F."/>
            <person name="Magnuson J."/>
            <person name="Mondo S."/>
            <person name="Nolan M."/>
            <person name="Ohm R."/>
            <person name="Pangilinan J."/>
            <person name="Park H.-J."/>
            <person name="Ramirez L."/>
            <person name="Alfaro M."/>
            <person name="Sun H."/>
            <person name="Tritt A."/>
            <person name="Yoshinaga Y."/>
            <person name="Zwiers L.-H."/>
            <person name="Turgeon B."/>
            <person name="Goodwin S."/>
            <person name="Spatafora J."/>
            <person name="Crous P."/>
            <person name="Grigoriev I."/>
        </authorList>
    </citation>
    <scope>NUCLEOTIDE SEQUENCE</scope>
    <source>
        <strain evidence="1">CBS 122368</strain>
    </source>
</reference>
<dbReference type="RefSeq" id="XP_033678095.1">
    <property type="nucleotide sequence ID" value="XM_033834016.1"/>
</dbReference>
<evidence type="ECO:0008006" key="3">
    <source>
        <dbReference type="Google" id="ProtNLM"/>
    </source>
</evidence>
<keyword evidence="2" id="KW-1185">Reference proteome</keyword>
<evidence type="ECO:0000313" key="1">
    <source>
        <dbReference type="EMBL" id="KAF2243091.1"/>
    </source>
</evidence>
<proteinExistence type="predicted"/>
<dbReference type="AlphaFoldDB" id="A0A6A6HYF8"/>
<dbReference type="Proteomes" id="UP000800094">
    <property type="component" value="Unassembled WGS sequence"/>
</dbReference>
<accession>A0A6A6HYF8</accession>